<comment type="caution">
    <text evidence="2">The sequence shown here is derived from an EMBL/GenBank/DDBJ whole genome shotgun (WGS) entry which is preliminary data.</text>
</comment>
<dbReference type="PANTHER" id="PTHR35722:SF1">
    <property type="entry name" value="MAL D 1-ASSOCIATED PROTEIN"/>
    <property type="match status" value="1"/>
</dbReference>
<proteinExistence type="predicted"/>
<dbReference type="EMBL" id="PYDT01000009">
    <property type="protein sequence ID" value="THU51512.1"/>
    <property type="molecule type" value="Genomic_DNA"/>
</dbReference>
<reference evidence="2 3" key="1">
    <citation type="journal article" date="2019" name="Nat. Plants">
        <title>Genome sequencing of Musa balbisiana reveals subgenome evolution and function divergence in polyploid bananas.</title>
        <authorList>
            <person name="Yao X."/>
        </authorList>
    </citation>
    <scope>NUCLEOTIDE SEQUENCE [LARGE SCALE GENOMIC DNA]</scope>
    <source>
        <strain evidence="3">cv. DH-PKW</strain>
        <tissue evidence="2">Leaves</tissue>
    </source>
</reference>
<name>A0A4S8IUL8_MUSBA</name>
<sequence>MGWMWEDDENSGRGFGDLVNPNPKFLRSVEGKERCSTRRVVRSTCRTEEVEPGRFVRKCEKTEQTLRDCVGRPAEVVESKTEHTEDDVTDEVTRGSLPVDSPSLEPFNLPGLRRDIEGIEQRLFGGIGHFLEAAEEITNEFFKSLGDPSWHRGDSAPSGGPRIPSDRQLKEDPAKPKSESEYSEYTGQMADV</sequence>
<gene>
    <name evidence="2" type="ORF">C4D60_Mb06t31820</name>
</gene>
<feature type="compositionally biased region" description="Basic and acidic residues" evidence="1">
    <location>
        <begin position="164"/>
        <end position="180"/>
    </location>
</feature>
<organism evidence="2 3">
    <name type="scientific">Musa balbisiana</name>
    <name type="common">Banana</name>
    <dbReference type="NCBI Taxonomy" id="52838"/>
    <lineage>
        <taxon>Eukaryota</taxon>
        <taxon>Viridiplantae</taxon>
        <taxon>Streptophyta</taxon>
        <taxon>Embryophyta</taxon>
        <taxon>Tracheophyta</taxon>
        <taxon>Spermatophyta</taxon>
        <taxon>Magnoliopsida</taxon>
        <taxon>Liliopsida</taxon>
        <taxon>Zingiberales</taxon>
        <taxon>Musaceae</taxon>
        <taxon>Musa</taxon>
    </lineage>
</organism>
<evidence type="ECO:0000313" key="2">
    <source>
        <dbReference type="EMBL" id="THU51512.1"/>
    </source>
</evidence>
<dbReference type="InterPro" id="IPR053346">
    <property type="entry name" value="Fra_a_1-associated"/>
</dbReference>
<evidence type="ECO:0000256" key="1">
    <source>
        <dbReference type="SAM" id="MobiDB-lite"/>
    </source>
</evidence>
<feature type="region of interest" description="Disordered" evidence="1">
    <location>
        <begin position="145"/>
        <end position="192"/>
    </location>
</feature>
<feature type="region of interest" description="Disordered" evidence="1">
    <location>
        <begin position="77"/>
        <end position="103"/>
    </location>
</feature>
<dbReference type="PANTHER" id="PTHR35722">
    <property type="entry name" value="MAL D 1-ASSOCIATED PROTEIN"/>
    <property type="match status" value="1"/>
</dbReference>
<evidence type="ECO:0000313" key="3">
    <source>
        <dbReference type="Proteomes" id="UP000317650"/>
    </source>
</evidence>
<accession>A0A4S8IUL8</accession>
<keyword evidence="3" id="KW-1185">Reference proteome</keyword>
<dbReference type="AlphaFoldDB" id="A0A4S8IUL8"/>
<protein>
    <recommendedName>
        <fullName evidence="4">Mal d 1-associated protein</fullName>
    </recommendedName>
</protein>
<evidence type="ECO:0008006" key="4">
    <source>
        <dbReference type="Google" id="ProtNLM"/>
    </source>
</evidence>
<dbReference type="Proteomes" id="UP000317650">
    <property type="component" value="Chromosome 6"/>
</dbReference>